<name>A0A518GCM8_9BACT</name>
<dbReference type="Proteomes" id="UP000318017">
    <property type="component" value="Chromosome"/>
</dbReference>
<proteinExistence type="predicted"/>
<keyword evidence="2" id="KW-0378">Hydrolase</keyword>
<keyword evidence="3" id="KW-1185">Reference proteome</keyword>
<organism evidence="2 3">
    <name type="scientific">Aureliella helgolandensis</name>
    <dbReference type="NCBI Taxonomy" id="2527968"/>
    <lineage>
        <taxon>Bacteria</taxon>
        <taxon>Pseudomonadati</taxon>
        <taxon>Planctomycetota</taxon>
        <taxon>Planctomycetia</taxon>
        <taxon>Pirellulales</taxon>
        <taxon>Pirellulaceae</taxon>
        <taxon>Aureliella</taxon>
    </lineage>
</organism>
<evidence type="ECO:0000313" key="2">
    <source>
        <dbReference type="EMBL" id="QDV26310.1"/>
    </source>
</evidence>
<dbReference type="InterPro" id="IPR008391">
    <property type="entry name" value="AXE1_dom"/>
</dbReference>
<dbReference type="PANTHER" id="PTHR22946">
    <property type="entry name" value="DIENELACTONE HYDROLASE DOMAIN-CONTAINING PROTEIN-RELATED"/>
    <property type="match status" value="1"/>
</dbReference>
<sequence length="677" mass="75201">MSRNFCAIDRRQWTGGLLASSASLALASQGATRLLAADGKAPLQRFPRVMQEFLVQQVRAAHQRSLDAQAALKTHADAEAYVSSVRERIAESFGPQPERTPLNARVTGVLDRDGYTIEKVIFESRPNFPVTANLYLPKSSSPVPGVVGTCGHSVNGKAAEAYQSFSQGLARLGYACLIFDPIGQGERLQYADENLRSQVGVGVREHIHAGNQQILVGENFPMWRAWDGIRALDYLLTRPEIDPQHVGVTGNSGGGTMTTWLCGVEPRWTMAAPACFVTTFLRNAENELPADTEQCPLNALALGLEHEDFLIAMAPKPIVILAKERDFFDVRGAEEAYGRIRKVYELLGKPENIRLHIGPTDHGYSIENREAMYGCFNQITQVSDSSREPEIKLEADEALYCTESGQVGELKPTTVFGFTRQRASQLAAERAAVAPEQLPGLVREVLQLPAALPASPPHARILRDFGKRDYPQPYATAYAIETEPNVLALSYLLSPERHLARPRRQGKKAILYVPHRSSDQELRESLWLREQLEDAEVPVFTCDVRGIGESLPNTCGTNTFDDSYGCDYFYAVHGLMLGRPYLGQKVWDVLRTLQWMEVYGYEEVELVGQGWGALIATFVAVLSEQVQGLRIHDRPPAFTKIAMEEHYEMPLAYLLPGVLESFDLSDCDHALRSKLRS</sequence>
<dbReference type="PANTHER" id="PTHR22946:SF8">
    <property type="entry name" value="ACETYL XYLAN ESTERASE DOMAIN-CONTAINING PROTEIN"/>
    <property type="match status" value="1"/>
</dbReference>
<dbReference type="InterPro" id="IPR029058">
    <property type="entry name" value="AB_hydrolase_fold"/>
</dbReference>
<dbReference type="RefSeq" id="WP_197355465.1">
    <property type="nucleotide sequence ID" value="NZ_CP036298.1"/>
</dbReference>
<feature type="domain" description="Acetyl xylan esterase" evidence="1">
    <location>
        <begin position="119"/>
        <end position="282"/>
    </location>
</feature>
<dbReference type="InterPro" id="IPR050261">
    <property type="entry name" value="FrsA_esterase"/>
</dbReference>
<evidence type="ECO:0000313" key="3">
    <source>
        <dbReference type="Proteomes" id="UP000318017"/>
    </source>
</evidence>
<dbReference type="SUPFAM" id="SSF53474">
    <property type="entry name" value="alpha/beta-Hydrolases"/>
    <property type="match status" value="2"/>
</dbReference>
<accession>A0A518GCM8</accession>
<dbReference type="EMBL" id="CP036298">
    <property type="protein sequence ID" value="QDV26310.1"/>
    <property type="molecule type" value="Genomic_DNA"/>
</dbReference>
<dbReference type="Gene3D" id="3.40.50.1820">
    <property type="entry name" value="alpha/beta hydrolase"/>
    <property type="match status" value="2"/>
</dbReference>
<dbReference type="AlphaFoldDB" id="A0A518GCM8"/>
<gene>
    <name evidence="2" type="ORF">Q31a_46820</name>
</gene>
<dbReference type="Pfam" id="PF05448">
    <property type="entry name" value="AXE1"/>
    <property type="match status" value="1"/>
</dbReference>
<evidence type="ECO:0000259" key="1">
    <source>
        <dbReference type="Pfam" id="PF05448"/>
    </source>
</evidence>
<dbReference type="GO" id="GO:0016787">
    <property type="term" value="F:hydrolase activity"/>
    <property type="evidence" value="ECO:0007669"/>
    <property type="project" value="UniProtKB-KW"/>
</dbReference>
<protein>
    <submittedName>
        <fullName evidence="2">Alpha/beta hydrolase family protein</fullName>
    </submittedName>
</protein>
<dbReference type="KEGG" id="ahel:Q31a_46820"/>
<reference evidence="2 3" key="1">
    <citation type="submission" date="2019-02" db="EMBL/GenBank/DDBJ databases">
        <title>Deep-cultivation of Planctomycetes and their phenomic and genomic characterization uncovers novel biology.</title>
        <authorList>
            <person name="Wiegand S."/>
            <person name="Jogler M."/>
            <person name="Boedeker C."/>
            <person name="Pinto D."/>
            <person name="Vollmers J."/>
            <person name="Rivas-Marin E."/>
            <person name="Kohn T."/>
            <person name="Peeters S.H."/>
            <person name="Heuer A."/>
            <person name="Rast P."/>
            <person name="Oberbeckmann S."/>
            <person name="Bunk B."/>
            <person name="Jeske O."/>
            <person name="Meyerdierks A."/>
            <person name="Storesund J.E."/>
            <person name="Kallscheuer N."/>
            <person name="Luecker S."/>
            <person name="Lage O.M."/>
            <person name="Pohl T."/>
            <person name="Merkel B.J."/>
            <person name="Hornburger P."/>
            <person name="Mueller R.-W."/>
            <person name="Bruemmer F."/>
            <person name="Labrenz M."/>
            <person name="Spormann A.M."/>
            <person name="Op den Camp H."/>
            <person name="Overmann J."/>
            <person name="Amann R."/>
            <person name="Jetten M.S.M."/>
            <person name="Mascher T."/>
            <person name="Medema M.H."/>
            <person name="Devos D.P."/>
            <person name="Kaster A.-K."/>
            <person name="Ovreas L."/>
            <person name="Rohde M."/>
            <person name="Galperin M.Y."/>
            <person name="Jogler C."/>
        </authorList>
    </citation>
    <scope>NUCLEOTIDE SEQUENCE [LARGE SCALE GENOMIC DNA]</scope>
    <source>
        <strain evidence="2 3">Q31a</strain>
    </source>
</reference>